<keyword evidence="2" id="KW-1185">Reference proteome</keyword>
<organism evidence="1 2">
    <name type="scientific">Myotis myotis</name>
    <name type="common">Greater mouse-eared bat</name>
    <name type="synonym">Vespertilio myotis</name>
    <dbReference type="NCBI Taxonomy" id="51298"/>
    <lineage>
        <taxon>Eukaryota</taxon>
        <taxon>Metazoa</taxon>
        <taxon>Chordata</taxon>
        <taxon>Craniata</taxon>
        <taxon>Vertebrata</taxon>
        <taxon>Euteleostomi</taxon>
        <taxon>Mammalia</taxon>
        <taxon>Eutheria</taxon>
        <taxon>Laurasiatheria</taxon>
        <taxon>Chiroptera</taxon>
        <taxon>Yangochiroptera</taxon>
        <taxon>Vespertilionidae</taxon>
        <taxon>Myotis</taxon>
    </lineage>
</organism>
<name>A0A7J7WI31_MYOMY</name>
<evidence type="ECO:0000313" key="2">
    <source>
        <dbReference type="Proteomes" id="UP000527355"/>
    </source>
</evidence>
<comment type="caution">
    <text evidence="1">The sequence shown here is derived from an EMBL/GenBank/DDBJ whole genome shotgun (WGS) entry which is preliminary data.</text>
</comment>
<evidence type="ECO:0000313" key="1">
    <source>
        <dbReference type="EMBL" id="KAF6336888.1"/>
    </source>
</evidence>
<gene>
    <name evidence="1" type="ORF">mMyoMyo1_012093</name>
</gene>
<dbReference type="EMBL" id="JABWUV010000008">
    <property type="protein sequence ID" value="KAF6336888.1"/>
    <property type="molecule type" value="Genomic_DNA"/>
</dbReference>
<sequence length="164" mass="17713">MRGLLLSFPSSAALGPCSCPLPPRSWLQPPLATPLEYPKPGDYSRGTWWAGACLHHLPPSPMSQYPLLTLPQGQNGSTLRLVPVTPTRLWAHCLLPYIFTQSCGPSRPQPSTSCHPGSLHPRPPCLSLLTSYLPISPHMTHLPIQPVDSGSCVLSGVLILLSLE</sequence>
<accession>A0A7J7WI31</accession>
<proteinExistence type="predicted"/>
<dbReference type="Proteomes" id="UP000527355">
    <property type="component" value="Unassembled WGS sequence"/>
</dbReference>
<protein>
    <submittedName>
        <fullName evidence="1">Uncharacterized protein</fullName>
    </submittedName>
</protein>
<dbReference type="AlphaFoldDB" id="A0A7J7WI31"/>
<reference evidence="1 2" key="1">
    <citation type="journal article" date="2020" name="Nature">
        <title>Six reference-quality genomes reveal evolution of bat adaptations.</title>
        <authorList>
            <person name="Jebb D."/>
            <person name="Huang Z."/>
            <person name="Pippel M."/>
            <person name="Hughes G.M."/>
            <person name="Lavrichenko K."/>
            <person name="Devanna P."/>
            <person name="Winkler S."/>
            <person name="Jermiin L.S."/>
            <person name="Skirmuntt E.C."/>
            <person name="Katzourakis A."/>
            <person name="Burkitt-Gray L."/>
            <person name="Ray D.A."/>
            <person name="Sullivan K.A.M."/>
            <person name="Roscito J.G."/>
            <person name="Kirilenko B.M."/>
            <person name="Davalos L.M."/>
            <person name="Corthals A.P."/>
            <person name="Power M.L."/>
            <person name="Jones G."/>
            <person name="Ransome R.D."/>
            <person name="Dechmann D.K.N."/>
            <person name="Locatelli A.G."/>
            <person name="Puechmaille S.J."/>
            <person name="Fedrigo O."/>
            <person name="Jarvis E.D."/>
            <person name="Hiller M."/>
            <person name="Vernes S.C."/>
            <person name="Myers E.W."/>
            <person name="Teeling E.C."/>
        </authorList>
    </citation>
    <scope>NUCLEOTIDE SEQUENCE [LARGE SCALE GENOMIC DNA]</scope>
    <source>
        <strain evidence="1">MMyoMyo1</strain>
        <tissue evidence="1">Flight muscle</tissue>
    </source>
</reference>